<dbReference type="AlphaFoldDB" id="A0A6P8J4E5"/>
<comment type="catalytic activity">
    <reaction evidence="8 9">
        <text>a di-trans,poly-cis-dolichal + NADP(+) = a di-trans,poly-cis-polyprenal + NADPH + H(+)</text>
        <dbReference type="Rhea" id="RHEA:80727"/>
        <dbReference type="Rhea" id="RHEA-COMP:19536"/>
        <dbReference type="Rhea" id="RHEA-COMP:19537"/>
        <dbReference type="ChEBI" id="CHEBI:15378"/>
        <dbReference type="ChEBI" id="CHEBI:57783"/>
        <dbReference type="ChEBI" id="CHEBI:58349"/>
        <dbReference type="ChEBI" id="CHEBI:231623"/>
        <dbReference type="ChEBI" id="CHEBI:231637"/>
        <dbReference type="EC" id="1.3.1.94"/>
    </reaction>
    <physiologicalReaction direction="right-to-left" evidence="8 9">
        <dbReference type="Rhea" id="RHEA:80729"/>
    </physiologicalReaction>
</comment>
<dbReference type="UniPathway" id="UPA00378"/>
<dbReference type="GO" id="GO:0160198">
    <property type="term" value="F:polyprenal reductase activity"/>
    <property type="evidence" value="ECO:0007669"/>
    <property type="project" value="UniProtKB-EC"/>
</dbReference>
<protein>
    <recommendedName>
        <fullName evidence="7 9">Polyprenal reductase</fullName>
        <ecNumber evidence="2 9">1.3.1.94</ecNumber>
    </recommendedName>
</protein>
<dbReference type="GeneID" id="116308259"/>
<comment type="subcellular location">
    <subcellularLocation>
        <location evidence="1">Endomembrane system</location>
        <topology evidence="1">Multi-pass membrane protein</topology>
    </subcellularLocation>
    <subcellularLocation>
        <location evidence="9">Endoplasmic reticulum membrane</location>
    </subcellularLocation>
</comment>
<feature type="transmembrane region" description="Helical" evidence="9">
    <location>
        <begin position="147"/>
        <end position="170"/>
    </location>
</feature>
<dbReference type="PANTHER" id="PTHR14624:SF0">
    <property type="entry name" value="POLYPRENOL REDUCTASE"/>
    <property type="match status" value="1"/>
</dbReference>
<feature type="transmembrane region" description="Helical" evidence="9">
    <location>
        <begin position="117"/>
        <end position="135"/>
    </location>
</feature>
<keyword evidence="9" id="KW-0560">Oxidoreductase</keyword>
<evidence type="ECO:0000259" key="10">
    <source>
        <dbReference type="Pfam" id="PF02544"/>
    </source>
</evidence>
<name>A0A6P8J4E5_ACTTE</name>
<comment type="function">
    <text evidence="9">Plays a key role in early steps of protein N-linked glycosylation by being involved in the conversion of polyprenol into dolichol. Acts as a polyprenal reductase that mediates the reduction of polyprenal into dolichal in a NADP-dependent mechanism. Dolichols are required for the synthesis of dolichol-linked monosaccharides and the oligosaccharide precursor used for N-glycosylation.</text>
</comment>
<feature type="transmembrane region" description="Helical" evidence="9">
    <location>
        <begin position="264"/>
        <end position="288"/>
    </location>
</feature>
<accession>A0A6P8J4E5</accession>
<dbReference type="PROSITE" id="PS50244">
    <property type="entry name" value="S5A_REDUCTASE"/>
    <property type="match status" value="1"/>
</dbReference>
<feature type="domain" description="3-oxo-5-alpha-steroid 4-dehydrogenase C-terminal" evidence="10">
    <location>
        <begin position="168"/>
        <end position="307"/>
    </location>
</feature>
<dbReference type="GO" id="GO:0003865">
    <property type="term" value="F:3-oxo-5-alpha-steroid 4-dehydrogenase activity"/>
    <property type="evidence" value="ECO:0007669"/>
    <property type="project" value="TreeGrafter"/>
</dbReference>
<feature type="transmembrane region" description="Helical" evidence="9">
    <location>
        <begin position="65"/>
        <end position="84"/>
    </location>
</feature>
<dbReference type="GO" id="GO:0016095">
    <property type="term" value="P:polyprenol catabolic process"/>
    <property type="evidence" value="ECO:0007669"/>
    <property type="project" value="UniProtKB-UniRule"/>
</dbReference>
<evidence type="ECO:0000256" key="2">
    <source>
        <dbReference type="ARBA" id="ARBA00012522"/>
    </source>
</evidence>
<dbReference type="KEGG" id="aten:116308259"/>
<dbReference type="InterPro" id="IPR001104">
    <property type="entry name" value="3-oxo-5_a-steroid_4-DH_C"/>
</dbReference>
<feature type="transmembrane region" description="Helical" evidence="9">
    <location>
        <begin position="7"/>
        <end position="28"/>
    </location>
</feature>
<evidence type="ECO:0000256" key="7">
    <source>
        <dbReference type="ARBA" id="ARBA00047186"/>
    </source>
</evidence>
<dbReference type="RefSeq" id="XP_031574504.1">
    <property type="nucleotide sequence ID" value="XM_031718644.1"/>
</dbReference>
<organism evidence="11 12">
    <name type="scientific">Actinia tenebrosa</name>
    <name type="common">Australian red waratah sea anemone</name>
    <dbReference type="NCBI Taxonomy" id="6105"/>
    <lineage>
        <taxon>Eukaryota</taxon>
        <taxon>Metazoa</taxon>
        <taxon>Cnidaria</taxon>
        <taxon>Anthozoa</taxon>
        <taxon>Hexacorallia</taxon>
        <taxon>Actiniaria</taxon>
        <taxon>Actiniidae</taxon>
        <taxon>Actinia</taxon>
    </lineage>
</organism>
<sequence>MRMNFDVLFWLWLAMNGGCLVIVFLYLFKDHVPVSLHNFFQWGKTETNVKTSSLFSRLLHVPNSWFTHFYIVGVLWTTGLLYSVKIFCNKEHDTSWLYFFISLITSGSSYTNNIDCLSVVIGLVLLLIQVSRRLLECVCISVFTGRIHLSHYAVGIVYYVLAGASLVAPFNNMVSADWCISCGSILPSLHWTHVVAVTLFTWASLHQYNCHVILAQLRSSSSNKTRRVYRIPNGDWFEYVSSPHYFAEILIYFSLVVLERGQNAYLWLMLVFVIQNLSLGATVTQTWYNSKLKEYPRNRLRIIPFIF</sequence>
<feature type="transmembrane region" description="Helical" evidence="9">
    <location>
        <begin position="96"/>
        <end position="111"/>
    </location>
</feature>
<dbReference type="Proteomes" id="UP000515163">
    <property type="component" value="Unplaced"/>
</dbReference>
<dbReference type="Pfam" id="PF02544">
    <property type="entry name" value="Steroid_dh"/>
    <property type="match status" value="1"/>
</dbReference>
<dbReference type="InterPro" id="IPR039698">
    <property type="entry name" value="Dfg10/SRD5A3"/>
</dbReference>
<evidence type="ECO:0000256" key="8">
    <source>
        <dbReference type="ARBA" id="ARBA00049427"/>
    </source>
</evidence>
<dbReference type="FunCoup" id="A0A6P8J4E5">
    <property type="interactions" value="730"/>
</dbReference>
<proteinExistence type="inferred from homology"/>
<dbReference type="GO" id="GO:0102389">
    <property type="term" value="F:polyprenol reductase activity"/>
    <property type="evidence" value="ECO:0007669"/>
    <property type="project" value="UniProtKB-UniRule"/>
</dbReference>
<dbReference type="GO" id="GO:0005789">
    <property type="term" value="C:endoplasmic reticulum membrane"/>
    <property type="evidence" value="ECO:0007669"/>
    <property type="project" value="UniProtKB-SubCell"/>
</dbReference>
<evidence type="ECO:0000256" key="5">
    <source>
        <dbReference type="ARBA" id="ARBA00023136"/>
    </source>
</evidence>
<keyword evidence="5 9" id="KW-0472">Membrane</keyword>
<evidence type="ECO:0000256" key="4">
    <source>
        <dbReference type="ARBA" id="ARBA00022989"/>
    </source>
</evidence>
<dbReference type="GO" id="GO:0006488">
    <property type="term" value="P:dolichol-linked oligosaccharide biosynthetic process"/>
    <property type="evidence" value="ECO:0007669"/>
    <property type="project" value="UniProtKB-UniRule"/>
</dbReference>
<evidence type="ECO:0000256" key="6">
    <source>
        <dbReference type="ARBA" id="ARBA00046320"/>
    </source>
</evidence>
<dbReference type="OrthoDB" id="541710at2759"/>
<evidence type="ECO:0000256" key="1">
    <source>
        <dbReference type="ARBA" id="ARBA00004127"/>
    </source>
</evidence>
<dbReference type="InParanoid" id="A0A6P8J4E5"/>
<dbReference type="PANTHER" id="PTHR14624">
    <property type="entry name" value="DFG10 PROTEIN"/>
    <property type="match status" value="1"/>
</dbReference>
<evidence type="ECO:0000313" key="11">
    <source>
        <dbReference type="Proteomes" id="UP000515163"/>
    </source>
</evidence>
<keyword evidence="9" id="KW-0256">Endoplasmic reticulum</keyword>
<evidence type="ECO:0000256" key="3">
    <source>
        <dbReference type="ARBA" id="ARBA00022692"/>
    </source>
</evidence>
<comment type="similarity">
    <text evidence="6 9">Belongs to the steroid 5-alpha reductase family. Polyprenal reductase subfamily.</text>
</comment>
<dbReference type="EC" id="1.3.1.94" evidence="2 9"/>
<evidence type="ECO:0000256" key="9">
    <source>
        <dbReference type="RuleBase" id="RU367081"/>
    </source>
</evidence>
<keyword evidence="9" id="KW-0521">NADP</keyword>
<keyword evidence="11" id="KW-1185">Reference proteome</keyword>
<gene>
    <name evidence="12" type="primary">LOC116308259</name>
</gene>
<reference evidence="12" key="1">
    <citation type="submission" date="2025-08" db="UniProtKB">
        <authorList>
            <consortium name="RefSeq"/>
        </authorList>
    </citation>
    <scope>IDENTIFICATION</scope>
    <source>
        <tissue evidence="12">Tentacle</tissue>
    </source>
</reference>
<keyword evidence="3 9" id="KW-0812">Transmembrane</keyword>
<evidence type="ECO:0000313" key="12">
    <source>
        <dbReference type="RefSeq" id="XP_031574504.1"/>
    </source>
</evidence>
<comment type="pathway">
    <text evidence="9">Protein modification; protein glycosylation.</text>
</comment>
<feature type="transmembrane region" description="Helical" evidence="9">
    <location>
        <begin position="236"/>
        <end position="258"/>
    </location>
</feature>
<keyword evidence="4 9" id="KW-1133">Transmembrane helix</keyword>